<keyword evidence="3" id="KW-1185">Reference proteome</keyword>
<reference evidence="2 3" key="1">
    <citation type="journal article" date="2011" name="J. Bacteriol.">
        <title>Genome sequence of the algicidal bacterium Kordia algicida OT-1.</title>
        <authorList>
            <person name="Lee H.S."/>
            <person name="Kang S.G."/>
            <person name="Kwon K.K."/>
            <person name="Lee J.H."/>
            <person name="Kim S.J."/>
        </authorList>
    </citation>
    <scope>NUCLEOTIDE SEQUENCE [LARGE SCALE GENOMIC DNA]</scope>
    <source>
        <strain evidence="2 3">OT-1</strain>
    </source>
</reference>
<dbReference type="OrthoDB" id="5952844at2"/>
<organism evidence="2 3">
    <name type="scientific">Kordia algicida OT-1</name>
    <dbReference type="NCBI Taxonomy" id="391587"/>
    <lineage>
        <taxon>Bacteria</taxon>
        <taxon>Pseudomonadati</taxon>
        <taxon>Bacteroidota</taxon>
        <taxon>Flavobacteriia</taxon>
        <taxon>Flavobacteriales</taxon>
        <taxon>Flavobacteriaceae</taxon>
        <taxon>Kordia</taxon>
    </lineage>
</organism>
<comment type="caution">
    <text evidence="2">The sequence shown here is derived from an EMBL/GenBank/DDBJ whole genome shotgun (WGS) entry which is preliminary data.</text>
</comment>
<dbReference type="HOGENOM" id="CLU_118059_0_0_10"/>
<sequence length="173" mass="19279">MSNISNNRLSITLTEETITEIKTKIEELSTLMPFLIGLTPSERMSLPKISRSNKLFVDDAITSMENTPEVLPSYLNPLEVKKDYVLYQQLSTLSLLVDELAEKINDTRILAGSEAYASSLMAYRMYKAATDSGIPGVETTYQRLQQRFANQGPSNTNEATDNNADNIDTTNNS</sequence>
<dbReference type="eggNOG" id="ENOG5032XVA">
    <property type="taxonomic scope" value="Bacteria"/>
</dbReference>
<proteinExistence type="predicted"/>
<accession>A9E1Z8</accession>
<gene>
    <name evidence="2" type="ORF">KAOT1_22626</name>
</gene>
<feature type="region of interest" description="Disordered" evidence="1">
    <location>
        <begin position="150"/>
        <end position="173"/>
    </location>
</feature>
<feature type="compositionally biased region" description="Low complexity" evidence="1">
    <location>
        <begin position="155"/>
        <end position="173"/>
    </location>
</feature>
<evidence type="ECO:0000313" key="3">
    <source>
        <dbReference type="Proteomes" id="UP000002945"/>
    </source>
</evidence>
<dbReference type="STRING" id="391587.KAOT1_22626"/>
<name>A9E1Z8_9FLAO</name>
<evidence type="ECO:0000313" key="2">
    <source>
        <dbReference type="EMBL" id="EDP95695.1"/>
    </source>
</evidence>
<dbReference type="AlphaFoldDB" id="A9E1Z8"/>
<protein>
    <submittedName>
        <fullName evidence="2">Uncharacterized protein</fullName>
    </submittedName>
</protein>
<dbReference type="Proteomes" id="UP000002945">
    <property type="component" value="Unassembled WGS sequence"/>
</dbReference>
<dbReference type="RefSeq" id="WP_007097049.1">
    <property type="nucleotide sequence ID" value="NZ_CP142125.1"/>
</dbReference>
<evidence type="ECO:0000256" key="1">
    <source>
        <dbReference type="SAM" id="MobiDB-lite"/>
    </source>
</evidence>
<dbReference type="EMBL" id="ABIB01000007">
    <property type="protein sequence ID" value="EDP95695.1"/>
    <property type="molecule type" value="Genomic_DNA"/>
</dbReference>